<name>A0AA41UAI1_9MICO</name>
<comment type="caution">
    <text evidence="8">The sequence shown here is derived from an EMBL/GenBank/DDBJ whole genome shotgun (WGS) entry which is preliminary data.</text>
</comment>
<dbReference type="PANTHER" id="PTHR21060">
    <property type="entry name" value="ACETATE KINASE"/>
    <property type="match status" value="1"/>
</dbReference>
<dbReference type="Pfam" id="PF00871">
    <property type="entry name" value="Acetate_kinase"/>
    <property type="match status" value="1"/>
</dbReference>
<comment type="pathway">
    <text evidence="6">Metabolic intermediate biosynthesis; acetyl-CoA biosynthesis; acetyl-CoA from acetate: step 1/2.</text>
</comment>
<evidence type="ECO:0000313" key="8">
    <source>
        <dbReference type="EMBL" id="MCF4122702.1"/>
    </source>
</evidence>
<dbReference type="PROSITE" id="PS01076">
    <property type="entry name" value="ACETATE_KINASE_2"/>
    <property type="match status" value="1"/>
</dbReference>
<feature type="binding site" evidence="6">
    <location>
        <position position="392"/>
    </location>
    <ligand>
        <name>Mg(2+)</name>
        <dbReference type="ChEBI" id="CHEBI:18420"/>
    </ligand>
</feature>
<dbReference type="PRINTS" id="PR00471">
    <property type="entry name" value="ACETATEKNASE"/>
</dbReference>
<dbReference type="PROSITE" id="PS01075">
    <property type="entry name" value="ACETATE_KINASE_1"/>
    <property type="match status" value="1"/>
</dbReference>
<dbReference type="NCBIfam" id="TIGR00016">
    <property type="entry name" value="ackA"/>
    <property type="match status" value="1"/>
</dbReference>
<gene>
    <name evidence="6" type="primary">ackA</name>
    <name evidence="8" type="ORF">L1785_17115</name>
</gene>
<feature type="binding site" evidence="6">
    <location>
        <begin position="338"/>
        <end position="342"/>
    </location>
    <ligand>
        <name>ATP</name>
        <dbReference type="ChEBI" id="CHEBI:30616"/>
    </ligand>
</feature>
<keyword evidence="6" id="KW-0963">Cytoplasm</keyword>
<dbReference type="GO" id="GO:0008776">
    <property type="term" value="F:acetate kinase activity"/>
    <property type="evidence" value="ECO:0007669"/>
    <property type="project" value="UniProtKB-UniRule"/>
</dbReference>
<dbReference type="InterPro" id="IPR000890">
    <property type="entry name" value="Aliphatic_acid_kin_short-chain"/>
</dbReference>
<keyword evidence="5 6" id="KW-0067">ATP-binding</keyword>
<dbReference type="SUPFAM" id="SSF53067">
    <property type="entry name" value="Actin-like ATPase domain"/>
    <property type="match status" value="2"/>
</dbReference>
<organism evidence="8 9">
    <name type="scientific">Antribacter soli</name>
    <dbReference type="NCBI Taxonomy" id="2910976"/>
    <lineage>
        <taxon>Bacteria</taxon>
        <taxon>Bacillati</taxon>
        <taxon>Actinomycetota</taxon>
        <taxon>Actinomycetes</taxon>
        <taxon>Micrococcales</taxon>
        <taxon>Promicromonosporaceae</taxon>
        <taxon>Antribacter</taxon>
    </lineage>
</organism>
<dbReference type="GO" id="GO:0005737">
    <property type="term" value="C:cytoplasm"/>
    <property type="evidence" value="ECO:0007669"/>
    <property type="project" value="UniProtKB-SubCell"/>
</dbReference>
<dbReference type="RefSeq" id="WP_236090498.1">
    <property type="nucleotide sequence ID" value="NZ_JAKGSG010000046.1"/>
</dbReference>
<comment type="catalytic activity">
    <reaction evidence="6">
        <text>acetate + ATP = acetyl phosphate + ADP</text>
        <dbReference type="Rhea" id="RHEA:11352"/>
        <dbReference type="ChEBI" id="CHEBI:22191"/>
        <dbReference type="ChEBI" id="CHEBI:30089"/>
        <dbReference type="ChEBI" id="CHEBI:30616"/>
        <dbReference type="ChEBI" id="CHEBI:456216"/>
        <dbReference type="EC" id="2.7.2.1"/>
    </reaction>
</comment>
<dbReference type="GO" id="GO:0006083">
    <property type="term" value="P:acetate metabolic process"/>
    <property type="evidence" value="ECO:0007669"/>
    <property type="project" value="TreeGrafter"/>
</dbReference>
<sequence>MTAASSGTVLVLNSGSSSLKYQVVAPSSGEVLASGIVERIGEGSGHVKHVAHGAVVKREQPVADHAEALRLVLALFDEAGPSLADAGVRAVGHRVVHGGALFSAPVVVDDAVVEEIRSLIPLAPLHNPANVTGIEVARELLDVPHVAVFDTAFFASLPPAAATYAIDAKVAAEHGVRRYGFHGTSHQYVSAAVAAHPAVSSRTVGRPGPLRQVVLHLGNGASASAVLDGVAVETSMGLTPLEGLVMGTRSGDLDPAIVFHLVRNAGLSVDEVDTLLNKGSGLKGLAGVNDMRELQGLIASGDSQAALALEVYLHRLRKYVGAYAAVLGGVDVLTFTAGVGENDARVRAGVVAGLGFLGLSVDPALNDERSSEARVVSPDGSAALVMVVPTNEELAIARQTLELARR</sequence>
<evidence type="ECO:0000256" key="1">
    <source>
        <dbReference type="ARBA" id="ARBA00008748"/>
    </source>
</evidence>
<dbReference type="EC" id="2.7.2.1" evidence="6"/>
<dbReference type="InterPro" id="IPR043129">
    <property type="entry name" value="ATPase_NBD"/>
</dbReference>
<reference evidence="8" key="1">
    <citation type="submission" date="2022-01" db="EMBL/GenBank/DDBJ databases">
        <title>Antribacter sp. nov., isolated from Guizhou of China.</title>
        <authorList>
            <person name="Chengliang C."/>
            <person name="Ya Z."/>
        </authorList>
    </citation>
    <scope>NUCLEOTIDE SEQUENCE</scope>
    <source>
        <strain evidence="8">KLBMP 9083</strain>
    </source>
</reference>
<dbReference type="Gene3D" id="3.30.420.40">
    <property type="match status" value="2"/>
</dbReference>
<accession>A0AA41UAI1</accession>
<feature type="active site" description="Proton donor/acceptor" evidence="6">
    <location>
        <position position="150"/>
    </location>
</feature>
<comment type="subcellular location">
    <subcellularLocation>
        <location evidence="6">Cytoplasm</location>
    </subcellularLocation>
</comment>
<evidence type="ECO:0000256" key="4">
    <source>
        <dbReference type="ARBA" id="ARBA00022777"/>
    </source>
</evidence>
<dbReference type="PANTHER" id="PTHR21060:SF15">
    <property type="entry name" value="ACETATE KINASE-RELATED"/>
    <property type="match status" value="1"/>
</dbReference>
<keyword evidence="4 6" id="KW-0418">Kinase</keyword>
<evidence type="ECO:0000256" key="3">
    <source>
        <dbReference type="ARBA" id="ARBA00022741"/>
    </source>
</evidence>
<dbReference type="InterPro" id="IPR023865">
    <property type="entry name" value="Aliphatic_acid_kinase_CS"/>
</dbReference>
<comment type="function">
    <text evidence="6">Catalyzes the formation of acetyl phosphate from acetate and ATP. Can also catalyze the reverse reaction.</text>
</comment>
<comment type="cofactor">
    <cofactor evidence="6">
        <name>Mg(2+)</name>
        <dbReference type="ChEBI" id="CHEBI:18420"/>
    </cofactor>
    <cofactor evidence="6">
        <name>Mn(2+)</name>
        <dbReference type="ChEBI" id="CHEBI:29035"/>
    </cofactor>
    <text evidence="6">Mg(2+). Can also accept Mn(2+).</text>
</comment>
<keyword evidence="6" id="KW-0479">Metal-binding</keyword>
<dbReference type="CDD" id="cd24010">
    <property type="entry name" value="ASKHA_NBD_AcK_PK"/>
    <property type="match status" value="1"/>
</dbReference>
<proteinExistence type="inferred from homology"/>
<feature type="binding site" evidence="6">
    <location>
        <position position="94"/>
    </location>
    <ligand>
        <name>substrate</name>
    </ligand>
</feature>
<keyword evidence="9" id="KW-1185">Reference proteome</keyword>
<feature type="site" description="Transition state stabilizer" evidence="6">
    <location>
        <position position="249"/>
    </location>
</feature>
<dbReference type="AlphaFoldDB" id="A0AA41UAI1"/>
<keyword evidence="2 6" id="KW-0808">Transferase</keyword>
<feature type="binding site" evidence="6">
    <location>
        <position position="13"/>
    </location>
    <ligand>
        <name>Mg(2+)</name>
        <dbReference type="ChEBI" id="CHEBI:18420"/>
    </ligand>
</feature>
<dbReference type="Proteomes" id="UP001165405">
    <property type="component" value="Unassembled WGS sequence"/>
</dbReference>
<dbReference type="InterPro" id="IPR004372">
    <property type="entry name" value="Ac/propionate_kinase"/>
</dbReference>
<evidence type="ECO:0000256" key="6">
    <source>
        <dbReference type="HAMAP-Rule" id="MF_00020"/>
    </source>
</evidence>
<feature type="binding site" evidence="6">
    <location>
        <begin position="290"/>
        <end position="292"/>
    </location>
    <ligand>
        <name>ATP</name>
        <dbReference type="ChEBI" id="CHEBI:30616"/>
    </ligand>
</feature>
<feature type="site" description="Transition state stabilizer" evidence="6">
    <location>
        <position position="182"/>
    </location>
</feature>
<feature type="binding site" evidence="6">
    <location>
        <begin position="216"/>
        <end position="220"/>
    </location>
    <ligand>
        <name>ATP</name>
        <dbReference type="ChEBI" id="CHEBI:30616"/>
    </ligand>
</feature>
<evidence type="ECO:0000256" key="5">
    <source>
        <dbReference type="ARBA" id="ARBA00022840"/>
    </source>
</evidence>
<dbReference type="GO" id="GO:0005524">
    <property type="term" value="F:ATP binding"/>
    <property type="evidence" value="ECO:0007669"/>
    <property type="project" value="UniProtKB-KW"/>
</dbReference>
<keyword evidence="6" id="KW-0460">Magnesium</keyword>
<feature type="binding site" evidence="6">
    <location>
        <position position="20"/>
    </location>
    <ligand>
        <name>ATP</name>
        <dbReference type="ChEBI" id="CHEBI:30616"/>
    </ligand>
</feature>
<evidence type="ECO:0000256" key="7">
    <source>
        <dbReference type="RuleBase" id="RU003835"/>
    </source>
</evidence>
<dbReference type="EMBL" id="JAKGSG010000046">
    <property type="protein sequence ID" value="MCF4122702.1"/>
    <property type="molecule type" value="Genomic_DNA"/>
</dbReference>
<keyword evidence="3 6" id="KW-0547">Nucleotide-binding</keyword>
<comment type="similarity">
    <text evidence="1 6 7">Belongs to the acetokinase family.</text>
</comment>
<dbReference type="GO" id="GO:0000287">
    <property type="term" value="F:magnesium ion binding"/>
    <property type="evidence" value="ECO:0007669"/>
    <property type="project" value="UniProtKB-UniRule"/>
</dbReference>
<dbReference type="PIRSF" id="PIRSF000722">
    <property type="entry name" value="Acetate_prop_kin"/>
    <property type="match status" value="1"/>
</dbReference>
<dbReference type="HAMAP" id="MF_00020">
    <property type="entry name" value="Acetate_kinase"/>
    <property type="match status" value="1"/>
</dbReference>
<protein>
    <recommendedName>
        <fullName evidence="6">Acetate kinase</fullName>
        <ecNumber evidence="6">2.7.2.1</ecNumber>
    </recommendedName>
    <alternativeName>
        <fullName evidence="6">Acetokinase</fullName>
    </alternativeName>
</protein>
<evidence type="ECO:0000313" key="9">
    <source>
        <dbReference type="Proteomes" id="UP001165405"/>
    </source>
</evidence>
<evidence type="ECO:0000256" key="2">
    <source>
        <dbReference type="ARBA" id="ARBA00022679"/>
    </source>
</evidence>
<dbReference type="GO" id="GO:0006085">
    <property type="term" value="P:acetyl-CoA biosynthetic process"/>
    <property type="evidence" value="ECO:0007669"/>
    <property type="project" value="UniProtKB-UniRule"/>
</dbReference>
<comment type="subunit">
    <text evidence="6">Homodimer.</text>
</comment>